<sequence>MIDPDSFGTALTALAVIAAMVIAFGLAILSDMAMRRREDRAAAVNRHSTED</sequence>
<organism evidence="2 3">
    <name type="scientific">Nocardiopsis metallicus</name>
    <dbReference type="NCBI Taxonomy" id="179819"/>
    <lineage>
        <taxon>Bacteria</taxon>
        <taxon>Bacillati</taxon>
        <taxon>Actinomycetota</taxon>
        <taxon>Actinomycetes</taxon>
        <taxon>Streptosporangiales</taxon>
        <taxon>Nocardiopsidaceae</taxon>
        <taxon>Nocardiopsis</taxon>
    </lineage>
</organism>
<evidence type="ECO:0000313" key="3">
    <source>
        <dbReference type="Proteomes" id="UP000579647"/>
    </source>
</evidence>
<accession>A0A840WIN1</accession>
<proteinExistence type="predicted"/>
<reference evidence="2 3" key="1">
    <citation type="submission" date="2020-08" db="EMBL/GenBank/DDBJ databases">
        <title>Sequencing the genomes of 1000 actinobacteria strains.</title>
        <authorList>
            <person name="Klenk H.-P."/>
        </authorList>
    </citation>
    <scope>NUCLEOTIDE SEQUENCE [LARGE SCALE GENOMIC DNA]</scope>
    <source>
        <strain evidence="2 3">DSM 44598</strain>
    </source>
</reference>
<dbReference type="RefSeq" id="WP_184362606.1">
    <property type="nucleotide sequence ID" value="NZ_BAAAKM010000117.1"/>
</dbReference>
<gene>
    <name evidence="2" type="ORF">HNR07_001065</name>
</gene>
<protein>
    <submittedName>
        <fullName evidence="2">Uncharacterized protein</fullName>
    </submittedName>
</protein>
<name>A0A840WIN1_9ACTN</name>
<dbReference type="Proteomes" id="UP000579647">
    <property type="component" value="Unassembled WGS sequence"/>
</dbReference>
<dbReference type="EMBL" id="JACHDO010000001">
    <property type="protein sequence ID" value="MBB5489928.1"/>
    <property type="molecule type" value="Genomic_DNA"/>
</dbReference>
<feature type="transmembrane region" description="Helical" evidence="1">
    <location>
        <begin position="6"/>
        <end position="29"/>
    </location>
</feature>
<keyword evidence="1" id="KW-1133">Transmembrane helix</keyword>
<keyword evidence="1" id="KW-0472">Membrane</keyword>
<keyword evidence="1" id="KW-0812">Transmembrane</keyword>
<dbReference type="AlphaFoldDB" id="A0A840WIN1"/>
<evidence type="ECO:0000313" key="2">
    <source>
        <dbReference type="EMBL" id="MBB5489928.1"/>
    </source>
</evidence>
<comment type="caution">
    <text evidence="2">The sequence shown here is derived from an EMBL/GenBank/DDBJ whole genome shotgun (WGS) entry which is preliminary data.</text>
</comment>
<keyword evidence="3" id="KW-1185">Reference proteome</keyword>
<evidence type="ECO:0000256" key="1">
    <source>
        <dbReference type="SAM" id="Phobius"/>
    </source>
</evidence>